<comment type="caution">
    <text evidence="3">The sequence shown here is derived from an EMBL/GenBank/DDBJ whole genome shotgun (WGS) entry which is preliminary data.</text>
</comment>
<name>A0ABP0AXL3_9PEZI</name>
<gene>
    <name evidence="3" type="ORF">SBRCBS47491_001299</name>
</gene>
<feature type="region of interest" description="Disordered" evidence="1">
    <location>
        <begin position="1"/>
        <end position="42"/>
    </location>
</feature>
<dbReference type="SMART" id="SM00317">
    <property type="entry name" value="SET"/>
    <property type="match status" value="1"/>
</dbReference>
<protein>
    <recommendedName>
        <fullName evidence="2">SET domain-containing protein</fullName>
    </recommendedName>
</protein>
<dbReference type="EMBL" id="CAWUHC010000007">
    <property type="protein sequence ID" value="CAK7211955.1"/>
    <property type="molecule type" value="Genomic_DNA"/>
</dbReference>
<evidence type="ECO:0000313" key="3">
    <source>
        <dbReference type="EMBL" id="CAK7211955.1"/>
    </source>
</evidence>
<dbReference type="SUPFAM" id="SSF82199">
    <property type="entry name" value="SET domain"/>
    <property type="match status" value="1"/>
</dbReference>
<feature type="domain" description="SET" evidence="2">
    <location>
        <begin position="49"/>
        <end position="294"/>
    </location>
</feature>
<evidence type="ECO:0000259" key="2">
    <source>
        <dbReference type="PROSITE" id="PS50280"/>
    </source>
</evidence>
<accession>A0ABP0AXL3</accession>
<dbReference type="Gene3D" id="2.170.270.10">
    <property type="entry name" value="SET domain"/>
    <property type="match status" value="1"/>
</dbReference>
<reference evidence="3 4" key="1">
    <citation type="submission" date="2024-01" db="EMBL/GenBank/DDBJ databases">
        <authorList>
            <person name="Allen C."/>
            <person name="Tagirdzhanova G."/>
        </authorList>
    </citation>
    <scope>NUCLEOTIDE SEQUENCE [LARGE SCALE GENOMIC DNA]</scope>
</reference>
<dbReference type="Pfam" id="PF00856">
    <property type="entry name" value="SET"/>
    <property type="match status" value="1"/>
</dbReference>
<dbReference type="InterPro" id="IPR046341">
    <property type="entry name" value="SET_dom_sf"/>
</dbReference>
<dbReference type="Proteomes" id="UP001642406">
    <property type="component" value="Unassembled WGS sequence"/>
</dbReference>
<proteinExistence type="predicted"/>
<dbReference type="InterPro" id="IPR001214">
    <property type="entry name" value="SET_dom"/>
</dbReference>
<dbReference type="PROSITE" id="PS50280">
    <property type="entry name" value="SET"/>
    <property type="match status" value="1"/>
</dbReference>
<sequence>MSGDVVAAAEHGLAPRPADDDIPDSSAVSKAGNKSEDNKGVTATPSADLLIRLNDDPALGFCVYAARPYRRGERLFEERTALEATHDAHKEGVRNVYERYCQQSVERRRALHGSFPHLAWANGVDAQEAADARTLVGSLLTATSKGLKIDNRLTAADHMRMRPDWGRPAEETTGHVSGIVSSPKPAIRAKAALYGLFKKPLPPQDVLSAEDEAEKKARAETLEWFSRYAFRLKPEASFNKPGGNYQAAVYLLTDLINHRCSGFQNCRVSADVGTIAVLALRDIAAGEEVTINYSKDVKDFQCKGECCVKK</sequence>
<organism evidence="3 4">
    <name type="scientific">Sporothrix bragantina</name>
    <dbReference type="NCBI Taxonomy" id="671064"/>
    <lineage>
        <taxon>Eukaryota</taxon>
        <taxon>Fungi</taxon>
        <taxon>Dikarya</taxon>
        <taxon>Ascomycota</taxon>
        <taxon>Pezizomycotina</taxon>
        <taxon>Sordariomycetes</taxon>
        <taxon>Sordariomycetidae</taxon>
        <taxon>Ophiostomatales</taxon>
        <taxon>Ophiostomataceae</taxon>
        <taxon>Sporothrix</taxon>
    </lineage>
</organism>
<evidence type="ECO:0000256" key="1">
    <source>
        <dbReference type="SAM" id="MobiDB-lite"/>
    </source>
</evidence>
<evidence type="ECO:0000313" key="4">
    <source>
        <dbReference type="Proteomes" id="UP001642406"/>
    </source>
</evidence>
<keyword evidence="4" id="KW-1185">Reference proteome</keyword>